<name>A0A917UZ21_9PSED</name>
<dbReference type="SUPFAM" id="SSF54427">
    <property type="entry name" value="NTF2-like"/>
    <property type="match status" value="1"/>
</dbReference>
<accession>A0A917UZ21</accession>
<sequence>MHSLERAVHSYICAKDNNRPHLINQAFEPDAVLEMALETRNIDFPSHTEGRDAIAELLVRRFGQTHENVYTFCIGQRPSAAALTYNCKWMVAMSDKVSKEIKVGCGRYEWAFNLHSGLAKRLRITIVHMEILPPEHLQDVMNWVSSVQHPWCAAQVLASKGPNLDQIAPIVRYISV</sequence>
<comment type="caution">
    <text evidence="1">The sequence shown here is derived from an EMBL/GenBank/DDBJ whole genome shotgun (WGS) entry which is preliminary data.</text>
</comment>
<dbReference type="Proteomes" id="UP000635983">
    <property type="component" value="Unassembled WGS sequence"/>
</dbReference>
<dbReference type="Gene3D" id="3.10.450.50">
    <property type="match status" value="1"/>
</dbReference>
<dbReference type="InterPro" id="IPR032710">
    <property type="entry name" value="NTF2-like_dom_sf"/>
</dbReference>
<organism evidence="1 2">
    <name type="scientific">Pseudomonas matsuisoli</name>
    <dbReference type="NCBI Taxonomy" id="1515666"/>
    <lineage>
        <taxon>Bacteria</taxon>
        <taxon>Pseudomonadati</taxon>
        <taxon>Pseudomonadota</taxon>
        <taxon>Gammaproteobacteria</taxon>
        <taxon>Pseudomonadales</taxon>
        <taxon>Pseudomonadaceae</taxon>
        <taxon>Pseudomonas</taxon>
    </lineage>
</organism>
<dbReference type="RefSeq" id="WP_188983566.1">
    <property type="nucleotide sequence ID" value="NZ_BMPO01000005.1"/>
</dbReference>
<keyword evidence="2" id="KW-1185">Reference proteome</keyword>
<evidence type="ECO:0000313" key="2">
    <source>
        <dbReference type="Proteomes" id="UP000635983"/>
    </source>
</evidence>
<gene>
    <name evidence="1" type="ORF">GCM10009304_24950</name>
</gene>
<protein>
    <submittedName>
        <fullName evidence="1">Uncharacterized protein</fullName>
    </submittedName>
</protein>
<reference evidence="1" key="1">
    <citation type="journal article" date="2014" name="Int. J. Syst. Evol. Microbiol.">
        <title>Complete genome sequence of Corynebacterium casei LMG S-19264T (=DSM 44701T), isolated from a smear-ripened cheese.</title>
        <authorList>
            <consortium name="US DOE Joint Genome Institute (JGI-PGF)"/>
            <person name="Walter F."/>
            <person name="Albersmeier A."/>
            <person name="Kalinowski J."/>
            <person name="Ruckert C."/>
        </authorList>
    </citation>
    <scope>NUCLEOTIDE SEQUENCE</scope>
    <source>
        <strain evidence="1">JCM 30078</strain>
    </source>
</reference>
<reference evidence="1" key="2">
    <citation type="submission" date="2020-09" db="EMBL/GenBank/DDBJ databases">
        <authorList>
            <person name="Sun Q."/>
            <person name="Ohkuma M."/>
        </authorList>
    </citation>
    <scope>NUCLEOTIDE SEQUENCE</scope>
    <source>
        <strain evidence="1">JCM 30078</strain>
    </source>
</reference>
<evidence type="ECO:0000313" key="1">
    <source>
        <dbReference type="EMBL" id="GGJ98063.1"/>
    </source>
</evidence>
<dbReference type="AlphaFoldDB" id="A0A917UZ21"/>
<dbReference type="EMBL" id="BMPO01000005">
    <property type="protein sequence ID" value="GGJ98063.1"/>
    <property type="molecule type" value="Genomic_DNA"/>
</dbReference>
<proteinExistence type="predicted"/>